<reference evidence="1 2" key="1">
    <citation type="journal article" date="2011" name="Nat. Biotechnol.">
        <title>Comparative genomic analysis of the thermophilic biomass-degrading fungi Myceliophthora thermophila and Thielavia terrestris.</title>
        <authorList>
            <person name="Berka R.M."/>
            <person name="Grigoriev I.V."/>
            <person name="Otillar R."/>
            <person name="Salamov A."/>
            <person name="Grimwood J."/>
            <person name="Reid I."/>
            <person name="Ishmael N."/>
            <person name="John T."/>
            <person name="Darmond C."/>
            <person name="Moisan M.-C."/>
            <person name="Henrissat B."/>
            <person name="Coutinho P.M."/>
            <person name="Lombard V."/>
            <person name="Natvig D.O."/>
            <person name="Lindquist E."/>
            <person name="Schmutz J."/>
            <person name="Lucas S."/>
            <person name="Harris P."/>
            <person name="Powlowski J."/>
            <person name="Bellemare A."/>
            <person name="Taylor D."/>
            <person name="Butler G."/>
            <person name="de Vries R.P."/>
            <person name="Allijn I.E."/>
            <person name="van den Brink J."/>
            <person name="Ushinsky S."/>
            <person name="Storms R."/>
            <person name="Powell A.J."/>
            <person name="Paulsen I.T."/>
            <person name="Elbourne L.D.H."/>
            <person name="Baker S.E."/>
            <person name="Magnuson J."/>
            <person name="LaBoissiere S."/>
            <person name="Clutterbuck A.J."/>
            <person name="Martinez D."/>
            <person name="Wogulis M."/>
            <person name="de Leon A.L."/>
            <person name="Rey M.W."/>
            <person name="Tsang A."/>
        </authorList>
    </citation>
    <scope>NUCLEOTIDE SEQUENCE [LARGE SCALE GENOMIC DNA]</scope>
    <source>
        <strain evidence="2">ATCC 38088 / NRRL 8126</strain>
    </source>
</reference>
<sequence>MPPRAILQPDTGILHRTPSARAPRILPLPRTCNAPRGIRSKVIDFASLLALDLAKGATTRTVQR</sequence>
<evidence type="ECO:0000313" key="1">
    <source>
        <dbReference type="EMBL" id="AEO70846.1"/>
    </source>
</evidence>
<dbReference type="AlphaFoldDB" id="G2RDW3"/>
<gene>
    <name evidence="1" type="ORF">THITE_2122656</name>
</gene>
<dbReference type="KEGG" id="ttt:THITE_2122656"/>
<dbReference type="GeneID" id="11519685"/>
<organism evidence="1 2">
    <name type="scientific">Thermothielavioides terrestris (strain ATCC 38088 / NRRL 8126)</name>
    <name type="common">Thielavia terrestris</name>
    <dbReference type="NCBI Taxonomy" id="578455"/>
    <lineage>
        <taxon>Eukaryota</taxon>
        <taxon>Fungi</taxon>
        <taxon>Dikarya</taxon>
        <taxon>Ascomycota</taxon>
        <taxon>Pezizomycotina</taxon>
        <taxon>Sordariomycetes</taxon>
        <taxon>Sordariomycetidae</taxon>
        <taxon>Sordariales</taxon>
        <taxon>Chaetomiaceae</taxon>
        <taxon>Thermothielavioides</taxon>
        <taxon>Thermothielavioides terrestris</taxon>
    </lineage>
</organism>
<dbReference type="EMBL" id="CP003013">
    <property type="protein sequence ID" value="AEO70846.1"/>
    <property type="molecule type" value="Genomic_DNA"/>
</dbReference>
<proteinExistence type="predicted"/>
<dbReference type="RefSeq" id="XP_003657182.1">
    <property type="nucleotide sequence ID" value="XM_003657134.1"/>
</dbReference>
<dbReference type="Proteomes" id="UP000008181">
    <property type="component" value="Chromosome 5"/>
</dbReference>
<keyword evidence="2" id="KW-1185">Reference proteome</keyword>
<protein>
    <submittedName>
        <fullName evidence="1">Uncharacterized protein</fullName>
    </submittedName>
</protein>
<dbReference type="HOGENOM" id="CLU_2869231_0_0_1"/>
<accession>G2RDW3</accession>
<evidence type="ECO:0000313" key="2">
    <source>
        <dbReference type="Proteomes" id="UP000008181"/>
    </source>
</evidence>
<name>G2RDW3_THETT</name>